<keyword evidence="4 7" id="KW-0812">Transmembrane</keyword>
<dbReference type="Pfam" id="PF00924">
    <property type="entry name" value="MS_channel_2nd"/>
    <property type="match status" value="1"/>
</dbReference>
<dbReference type="Proteomes" id="UP000650524">
    <property type="component" value="Unassembled WGS sequence"/>
</dbReference>
<dbReference type="Gene3D" id="1.10.287.1260">
    <property type="match status" value="1"/>
</dbReference>
<feature type="domain" description="Mechanosensitive ion channel MscS C-terminal" evidence="9">
    <location>
        <begin position="296"/>
        <end position="379"/>
    </location>
</feature>
<feature type="domain" description="Mechanosensitive ion channel transmembrane helices 2/3" evidence="10">
    <location>
        <begin position="178"/>
        <end position="215"/>
    </location>
</feature>
<evidence type="ECO:0000256" key="5">
    <source>
        <dbReference type="ARBA" id="ARBA00022989"/>
    </source>
</evidence>
<protein>
    <submittedName>
        <fullName evidence="11">Mechanosensitive ion channel family protein</fullName>
    </submittedName>
</protein>
<evidence type="ECO:0000256" key="4">
    <source>
        <dbReference type="ARBA" id="ARBA00022692"/>
    </source>
</evidence>
<dbReference type="Gene3D" id="3.30.70.100">
    <property type="match status" value="1"/>
</dbReference>
<dbReference type="PANTHER" id="PTHR30221">
    <property type="entry name" value="SMALL-CONDUCTANCE MECHANOSENSITIVE CHANNEL"/>
    <property type="match status" value="1"/>
</dbReference>
<sequence length="393" mass="43971">MGHDLCPSGTEPLPAGGEGLGAFPGILKPGDTRMKIPFKEYYQAVVSHSEELLNAAVYILAIFIVGAISWWIFNMVMNRLEKKYRERPFFEKNRRLFFLLKRAGHYCILIAAGTAFINLFDLPIVHKIFGAFMIMLLASIVCSIVNSLLPYLEHNLSKRTNTKIDDVIINLSKKFSGIIIYTAGGIMALDKLGLNVMPFVAGAGVVGIALGFAAKDTLSNVISGVLLIIDRPLKIGDRIEVRAAPKNSATWGDVIDIGLRATKIRTTDNIVIIIPNNEFMNRDIVNYTSITDEIRVRIPIGISYESNLQKAKEIIIGISLQLDWVMRDPAPKVVVRNFGESSVDLQARVWISDPRKRMDTISYITDNVKEAFDREGIEIPYPKREIYIRTETP</sequence>
<dbReference type="InterPro" id="IPR010920">
    <property type="entry name" value="LSM_dom_sf"/>
</dbReference>
<dbReference type="InterPro" id="IPR045275">
    <property type="entry name" value="MscS_archaea/bacteria_type"/>
</dbReference>
<evidence type="ECO:0000256" key="1">
    <source>
        <dbReference type="ARBA" id="ARBA00004651"/>
    </source>
</evidence>
<comment type="similarity">
    <text evidence="2">Belongs to the MscS (TC 1.A.23) family.</text>
</comment>
<proteinExistence type="inferred from homology"/>
<evidence type="ECO:0000313" key="11">
    <source>
        <dbReference type="EMBL" id="MBC8176756.1"/>
    </source>
</evidence>
<feature type="transmembrane region" description="Helical" evidence="7">
    <location>
        <begin position="195"/>
        <end position="214"/>
    </location>
</feature>
<evidence type="ECO:0000259" key="10">
    <source>
        <dbReference type="Pfam" id="PF21088"/>
    </source>
</evidence>
<dbReference type="Gene3D" id="2.30.30.60">
    <property type="match status" value="1"/>
</dbReference>
<dbReference type="InterPro" id="IPR049142">
    <property type="entry name" value="MS_channel_1st"/>
</dbReference>
<evidence type="ECO:0000256" key="3">
    <source>
        <dbReference type="ARBA" id="ARBA00022475"/>
    </source>
</evidence>
<keyword evidence="3" id="KW-1003">Cell membrane</keyword>
<evidence type="ECO:0000256" key="7">
    <source>
        <dbReference type="SAM" id="Phobius"/>
    </source>
</evidence>
<evidence type="ECO:0000259" key="9">
    <source>
        <dbReference type="Pfam" id="PF21082"/>
    </source>
</evidence>
<dbReference type="SUPFAM" id="SSF82689">
    <property type="entry name" value="Mechanosensitive channel protein MscS (YggB), C-terminal domain"/>
    <property type="match status" value="1"/>
</dbReference>
<comment type="caution">
    <text evidence="11">The sequence shown here is derived from an EMBL/GenBank/DDBJ whole genome shotgun (WGS) entry which is preliminary data.</text>
</comment>
<keyword evidence="6 7" id="KW-0472">Membrane</keyword>
<dbReference type="InterPro" id="IPR011014">
    <property type="entry name" value="MscS_channel_TM-2"/>
</dbReference>
<dbReference type="InterPro" id="IPR049278">
    <property type="entry name" value="MS_channel_C"/>
</dbReference>
<dbReference type="InterPro" id="IPR023408">
    <property type="entry name" value="MscS_beta-dom_sf"/>
</dbReference>
<evidence type="ECO:0000256" key="2">
    <source>
        <dbReference type="ARBA" id="ARBA00008017"/>
    </source>
</evidence>
<gene>
    <name evidence="11" type="ORF">H8E19_05075</name>
</gene>
<dbReference type="Pfam" id="PF21088">
    <property type="entry name" value="MS_channel_1st"/>
    <property type="match status" value="1"/>
</dbReference>
<dbReference type="Pfam" id="PF21082">
    <property type="entry name" value="MS_channel_3rd"/>
    <property type="match status" value="1"/>
</dbReference>
<dbReference type="SUPFAM" id="SSF82861">
    <property type="entry name" value="Mechanosensitive channel protein MscS (YggB), transmembrane region"/>
    <property type="match status" value="1"/>
</dbReference>
<dbReference type="InterPro" id="IPR006685">
    <property type="entry name" value="MscS_channel_2nd"/>
</dbReference>
<feature type="transmembrane region" description="Helical" evidence="7">
    <location>
        <begin position="96"/>
        <end position="117"/>
    </location>
</feature>
<feature type="transmembrane region" description="Helical" evidence="7">
    <location>
        <begin position="55"/>
        <end position="76"/>
    </location>
</feature>
<reference evidence="11 12" key="1">
    <citation type="submission" date="2020-08" db="EMBL/GenBank/DDBJ databases">
        <title>Bridging the membrane lipid divide: bacteria of the FCB group superphylum have the potential to synthesize archaeal ether lipids.</title>
        <authorList>
            <person name="Villanueva L."/>
            <person name="Von Meijenfeldt F.A.B."/>
            <person name="Westbye A.B."/>
            <person name="Yadav S."/>
            <person name="Hopmans E.C."/>
            <person name="Dutilh B.E."/>
            <person name="Sinninghe Damste J.S."/>
        </authorList>
    </citation>
    <scope>NUCLEOTIDE SEQUENCE [LARGE SCALE GENOMIC DNA]</scope>
    <source>
        <strain evidence="11">NIOZ-UU27</strain>
    </source>
</reference>
<feature type="domain" description="Mechanosensitive ion channel MscS" evidence="8">
    <location>
        <begin position="216"/>
        <end position="288"/>
    </location>
</feature>
<dbReference type="InterPro" id="IPR011066">
    <property type="entry name" value="MscS_channel_C_sf"/>
</dbReference>
<dbReference type="GO" id="GO:0005886">
    <property type="term" value="C:plasma membrane"/>
    <property type="evidence" value="ECO:0007669"/>
    <property type="project" value="UniProtKB-SubCell"/>
</dbReference>
<organism evidence="11 12">
    <name type="scientific">Candidatus Desulfacyla euxinica</name>
    <dbReference type="NCBI Taxonomy" id="2841693"/>
    <lineage>
        <taxon>Bacteria</taxon>
        <taxon>Deltaproteobacteria</taxon>
        <taxon>Candidatus Desulfacyla</taxon>
    </lineage>
</organism>
<evidence type="ECO:0000313" key="12">
    <source>
        <dbReference type="Proteomes" id="UP000650524"/>
    </source>
</evidence>
<dbReference type="GO" id="GO:0008381">
    <property type="term" value="F:mechanosensitive monoatomic ion channel activity"/>
    <property type="evidence" value="ECO:0007669"/>
    <property type="project" value="InterPro"/>
</dbReference>
<dbReference type="AlphaFoldDB" id="A0A8J6MYZ2"/>
<evidence type="ECO:0000256" key="6">
    <source>
        <dbReference type="ARBA" id="ARBA00023136"/>
    </source>
</evidence>
<dbReference type="EMBL" id="JACNJD010000159">
    <property type="protein sequence ID" value="MBC8176756.1"/>
    <property type="molecule type" value="Genomic_DNA"/>
</dbReference>
<evidence type="ECO:0000259" key="8">
    <source>
        <dbReference type="Pfam" id="PF00924"/>
    </source>
</evidence>
<name>A0A8J6MYZ2_9DELT</name>
<keyword evidence="5 7" id="KW-1133">Transmembrane helix</keyword>
<feature type="transmembrane region" description="Helical" evidence="7">
    <location>
        <begin position="129"/>
        <end position="151"/>
    </location>
</feature>
<dbReference type="PANTHER" id="PTHR30221:SF1">
    <property type="entry name" value="SMALL-CONDUCTANCE MECHANOSENSITIVE CHANNEL"/>
    <property type="match status" value="1"/>
</dbReference>
<accession>A0A8J6MYZ2</accession>
<comment type="subcellular location">
    <subcellularLocation>
        <location evidence="1">Cell membrane</location>
        <topology evidence="1">Multi-pass membrane protein</topology>
    </subcellularLocation>
</comment>
<dbReference type="SUPFAM" id="SSF50182">
    <property type="entry name" value="Sm-like ribonucleoproteins"/>
    <property type="match status" value="1"/>
</dbReference>